<feature type="compositionally biased region" description="Basic and acidic residues" evidence="16">
    <location>
        <begin position="815"/>
        <end position="824"/>
    </location>
</feature>
<feature type="coiled-coil region" evidence="15">
    <location>
        <begin position="985"/>
        <end position="1082"/>
    </location>
</feature>
<dbReference type="GO" id="GO:0030870">
    <property type="term" value="C:Mre11 complex"/>
    <property type="evidence" value="ECO:0007669"/>
    <property type="project" value="InterPro"/>
</dbReference>
<dbReference type="GO" id="GO:0070192">
    <property type="term" value="P:chromosome organization involved in meiotic cell cycle"/>
    <property type="evidence" value="ECO:0007669"/>
    <property type="project" value="TreeGrafter"/>
</dbReference>
<dbReference type="GO" id="GO:0006302">
    <property type="term" value="P:double-strand break repair"/>
    <property type="evidence" value="ECO:0007669"/>
    <property type="project" value="InterPro"/>
</dbReference>
<evidence type="ECO:0000256" key="5">
    <source>
        <dbReference type="ARBA" id="ARBA00017893"/>
    </source>
</evidence>
<evidence type="ECO:0000259" key="17">
    <source>
        <dbReference type="Pfam" id="PF13476"/>
    </source>
</evidence>
<evidence type="ECO:0000256" key="16">
    <source>
        <dbReference type="SAM" id="MobiDB-lite"/>
    </source>
</evidence>
<dbReference type="GO" id="GO:0051880">
    <property type="term" value="F:G-quadruplex DNA binding"/>
    <property type="evidence" value="ECO:0007669"/>
    <property type="project" value="TreeGrafter"/>
</dbReference>
<feature type="coiled-coil region" evidence="15">
    <location>
        <begin position="475"/>
        <end position="525"/>
    </location>
</feature>
<evidence type="ECO:0000313" key="19">
    <source>
        <dbReference type="Proteomes" id="UP001174997"/>
    </source>
</evidence>
<dbReference type="GO" id="GO:0000722">
    <property type="term" value="P:telomere maintenance via recombination"/>
    <property type="evidence" value="ECO:0007669"/>
    <property type="project" value="TreeGrafter"/>
</dbReference>
<feature type="coiled-coil region" evidence="15">
    <location>
        <begin position="585"/>
        <end position="619"/>
    </location>
</feature>
<evidence type="ECO:0000256" key="10">
    <source>
        <dbReference type="ARBA" id="ARBA00022833"/>
    </source>
</evidence>
<dbReference type="Proteomes" id="UP001174997">
    <property type="component" value="Unassembled WGS sequence"/>
</dbReference>
<comment type="caution">
    <text evidence="18">The sequence shown here is derived from an EMBL/GenBank/DDBJ whole genome shotgun (WGS) entry which is preliminary data.</text>
</comment>
<dbReference type="EMBL" id="JAULSY010000118">
    <property type="protein sequence ID" value="KAK0664577.1"/>
    <property type="molecule type" value="Genomic_DNA"/>
</dbReference>
<dbReference type="GO" id="GO:0016887">
    <property type="term" value="F:ATP hydrolysis activity"/>
    <property type="evidence" value="ECO:0007669"/>
    <property type="project" value="InterPro"/>
</dbReference>
<evidence type="ECO:0000256" key="7">
    <source>
        <dbReference type="ARBA" id="ARBA00022723"/>
    </source>
</evidence>
<protein>
    <recommendedName>
        <fullName evidence="5">DNA repair protein RAD50</fullName>
    </recommendedName>
</protein>
<dbReference type="PANTHER" id="PTHR18867">
    <property type="entry name" value="RAD50"/>
    <property type="match status" value="1"/>
</dbReference>
<dbReference type="GO" id="GO:0046872">
    <property type="term" value="F:metal ion binding"/>
    <property type="evidence" value="ECO:0007669"/>
    <property type="project" value="UniProtKB-KW"/>
</dbReference>
<evidence type="ECO:0000256" key="8">
    <source>
        <dbReference type="ARBA" id="ARBA00022763"/>
    </source>
</evidence>
<dbReference type="FunFam" id="3.40.50.300:FF:000947">
    <property type="entry name" value="DNA repair protein RAD50"/>
    <property type="match status" value="1"/>
</dbReference>
<dbReference type="InterPro" id="IPR038729">
    <property type="entry name" value="Rad50/SbcC_AAA"/>
</dbReference>
<evidence type="ECO:0000256" key="15">
    <source>
        <dbReference type="SAM" id="Coils"/>
    </source>
</evidence>
<evidence type="ECO:0000256" key="9">
    <source>
        <dbReference type="ARBA" id="ARBA00022801"/>
    </source>
</evidence>
<dbReference type="PANTHER" id="PTHR18867:SF12">
    <property type="entry name" value="DNA REPAIR PROTEIN RAD50"/>
    <property type="match status" value="1"/>
</dbReference>
<evidence type="ECO:0000256" key="14">
    <source>
        <dbReference type="ARBA" id="ARBA00049360"/>
    </source>
</evidence>
<dbReference type="Pfam" id="PF13476">
    <property type="entry name" value="AAA_23"/>
    <property type="match status" value="1"/>
</dbReference>
<dbReference type="Pfam" id="PF13558">
    <property type="entry name" value="SbcC_Walker_B"/>
    <property type="match status" value="1"/>
</dbReference>
<keyword evidence="10" id="KW-0862">Zinc</keyword>
<feature type="coiled-coil region" evidence="15">
    <location>
        <begin position="398"/>
        <end position="450"/>
    </location>
</feature>
<feature type="region of interest" description="Disordered" evidence="16">
    <location>
        <begin position="815"/>
        <end position="842"/>
    </location>
</feature>
<keyword evidence="11 15" id="KW-0175">Coiled coil</keyword>
<evidence type="ECO:0000256" key="1">
    <source>
        <dbReference type="ARBA" id="ARBA00001947"/>
    </source>
</evidence>
<organism evidence="18 19">
    <name type="scientific">Cercophora samala</name>
    <dbReference type="NCBI Taxonomy" id="330535"/>
    <lineage>
        <taxon>Eukaryota</taxon>
        <taxon>Fungi</taxon>
        <taxon>Dikarya</taxon>
        <taxon>Ascomycota</taxon>
        <taxon>Pezizomycotina</taxon>
        <taxon>Sordariomycetes</taxon>
        <taxon>Sordariomycetidae</taxon>
        <taxon>Sordariales</taxon>
        <taxon>Lasiosphaeriaceae</taxon>
        <taxon>Cercophora</taxon>
    </lineage>
</organism>
<keyword evidence="19" id="KW-1185">Reference proteome</keyword>
<sequence length="1320" mass="151221">MSRIEKLSILGVRSFSPHEQQAIAFNTPLTLIVGYNGSGKTTVIECLKYATTGELPPNSKGGAFIHEPELEGEKDVRAQVKVSFRSTIGEQYVLTRNVQLTVKKTTRSMKTLEGSLLLRGQAGGKSSDRHVISTRVMELDKLVPEKLGVSPAVLEAVIFCHQDESMWPMSEPSALKKRFDEIFEAMKYTKVIDNLKVLRKRKGEELRELKIQETQDKVNKERADKVGRLIIQMSQEIEEAQIKCSDIVKQIEAKAEEIKDKHQQANSFLNIVNDLQNKTEKLEYKSEAIKELRSRIQELPDADDVLRNTLAEYAQTIERTVADRDRKMAQFHSLQADLKQSRDKHTAKVAEQGKHQSDKDKYERQLVTRDRMVHEAAERHEIRGYDGDLDDDRIESFYERIQKALNDKKRELERLQRSNAEELDKKSSIIAELEGRKQSLNRDRASAKQRIMAIGRESATVQGELSSLDVDEGSEAALRAEMKEVEARIETAKADEQSADLDDQIKQVKDEIWQLETQTAKLGRELVECTRLASERAQLDLRKKQLTDRRRDLDILKSTWSEQLSALLGLNWAPDTVEAEFQSALRKQDSVVAEARKQKDATQQELKQVEYKLSTIRDRHTKLSTEMKSCQRAILKALRDTRDEETDPEHPPIENYETQTKHVETELAQIESDIKLTEEMKSYYSKVKTVAEKHNKCNLCERDFHNQEDVKRRFFNKIAKALGDEVKEELEADKADFAGRLRKLKAVRAQYDTYKRLEKEVPTLSMELNVNTTQKEDLVRRLEDKDLAFSKAEEQRREMDALSKNVLKISQNHKDIQEAERQVERSQQSSSVATRSPDEINEEQTACAEQTRVAQAKLNKLTVERQRLKDLASQLEVERLELRHKIATAAQQLERKKSLLDQIRRFKEEQAQLRGSVQTATNDLEALEPEMATARAALDEVRQHGRSKEQKVTEERDAISGTVSELRMINSEIQEYLERGGPSNLASNQRAITSLEATIANIEAEMKDLTVQINKLNKEIDNSDAKKRNISDNLTYRKNLRERVALQQEIAELKDRNAEEDYQRLSREARILEDQRGLLTAERARLMGNVASKDDQLLRLQEEYDLDLKGAKAKYKESHIKVETTKAAIDDLGRGTSALDHAIMQFHSLKMEEINRIIGELWRETYQGTDIDTIQIRSDVESGAGSGGGKRNYNYRVSMVKGDTEMDMRGRCSAGQKVLASIIIRLALAESFGVNCGLIALDEPTTNLDSDNIRSLASSLHRIIKARQSQGNLQLIVITHDEEFLKHMRCQDFCDTFYRVERNARQNSIIRVENITRISE</sequence>
<keyword evidence="12" id="KW-0234">DNA repair</keyword>
<feature type="domain" description="Rad50/SbcC-type AAA" evidence="17">
    <location>
        <begin position="6"/>
        <end position="218"/>
    </location>
</feature>
<evidence type="ECO:0000256" key="4">
    <source>
        <dbReference type="ARBA" id="ARBA00009439"/>
    </source>
</evidence>
<evidence type="ECO:0000256" key="13">
    <source>
        <dbReference type="ARBA" id="ARBA00023242"/>
    </source>
</evidence>
<comment type="catalytic activity">
    <reaction evidence="14">
        <text>ATP + H2O = ADP + phosphate + H(+)</text>
        <dbReference type="Rhea" id="RHEA:13065"/>
        <dbReference type="ChEBI" id="CHEBI:15377"/>
        <dbReference type="ChEBI" id="CHEBI:15378"/>
        <dbReference type="ChEBI" id="CHEBI:30616"/>
        <dbReference type="ChEBI" id="CHEBI:43474"/>
        <dbReference type="ChEBI" id="CHEBI:456216"/>
    </reaction>
</comment>
<dbReference type="InterPro" id="IPR004584">
    <property type="entry name" value="Rad50_eukaryotes"/>
</dbReference>
<evidence type="ECO:0000256" key="3">
    <source>
        <dbReference type="ARBA" id="ARBA00004286"/>
    </source>
</evidence>
<feature type="compositionally biased region" description="Basic and acidic residues" evidence="16">
    <location>
        <begin position="339"/>
        <end position="361"/>
    </location>
</feature>
<keyword evidence="6" id="KW-0158">Chromosome</keyword>
<dbReference type="GO" id="GO:0000794">
    <property type="term" value="C:condensed nuclear chromosome"/>
    <property type="evidence" value="ECO:0007669"/>
    <property type="project" value="TreeGrafter"/>
</dbReference>
<dbReference type="GO" id="GO:0043047">
    <property type="term" value="F:single-stranded telomeric DNA binding"/>
    <property type="evidence" value="ECO:0007669"/>
    <property type="project" value="TreeGrafter"/>
</dbReference>
<feature type="coiled-coil region" evidence="15">
    <location>
        <begin position="858"/>
        <end position="910"/>
    </location>
</feature>
<feature type="coiled-coil region" evidence="15">
    <location>
        <begin position="237"/>
        <end position="295"/>
    </location>
</feature>
<reference evidence="18" key="1">
    <citation type="submission" date="2023-06" db="EMBL/GenBank/DDBJ databases">
        <title>Genome-scale phylogeny and comparative genomics of the fungal order Sordariales.</title>
        <authorList>
            <consortium name="Lawrence Berkeley National Laboratory"/>
            <person name="Hensen N."/>
            <person name="Bonometti L."/>
            <person name="Westerberg I."/>
            <person name="Brannstrom I.O."/>
            <person name="Guillou S."/>
            <person name="Cros-Aarteil S."/>
            <person name="Calhoun S."/>
            <person name="Haridas S."/>
            <person name="Kuo A."/>
            <person name="Mondo S."/>
            <person name="Pangilinan J."/>
            <person name="Riley R."/>
            <person name="Labutti K."/>
            <person name="Andreopoulos B."/>
            <person name="Lipzen A."/>
            <person name="Chen C."/>
            <person name="Yanf M."/>
            <person name="Daum C."/>
            <person name="Ng V."/>
            <person name="Clum A."/>
            <person name="Steindorff A."/>
            <person name="Ohm R."/>
            <person name="Martin F."/>
            <person name="Silar P."/>
            <person name="Natvig D."/>
            <person name="Lalanne C."/>
            <person name="Gautier V."/>
            <person name="Ament-Velasquez S.L."/>
            <person name="Kruys A."/>
            <person name="Hutchinson M.I."/>
            <person name="Powell A.J."/>
            <person name="Barry K."/>
            <person name="Miller A.N."/>
            <person name="Grigoriev I.V."/>
            <person name="Debuchy R."/>
            <person name="Gladieux P."/>
            <person name="Thoren M.H."/>
            <person name="Johannesson H."/>
        </authorList>
    </citation>
    <scope>NUCLEOTIDE SEQUENCE</scope>
    <source>
        <strain evidence="18">CBS 307.81</strain>
    </source>
</reference>
<dbReference type="FunFam" id="3.40.50.300:FF:001195">
    <property type="entry name" value="DNA repair protein rad50"/>
    <property type="match status" value="1"/>
</dbReference>
<keyword evidence="8" id="KW-0227">DNA damage</keyword>
<feature type="region of interest" description="Disordered" evidence="16">
    <location>
        <begin position="337"/>
        <end position="361"/>
    </location>
</feature>
<accession>A0AA39Z644</accession>
<evidence type="ECO:0000256" key="12">
    <source>
        <dbReference type="ARBA" id="ARBA00023204"/>
    </source>
</evidence>
<comment type="subcellular location">
    <subcellularLocation>
        <location evidence="3">Chromosome</location>
    </subcellularLocation>
    <subcellularLocation>
        <location evidence="2">Nucleus</location>
    </subcellularLocation>
</comment>
<evidence type="ECO:0000256" key="11">
    <source>
        <dbReference type="ARBA" id="ARBA00023054"/>
    </source>
</evidence>
<dbReference type="Gene3D" id="3.40.50.300">
    <property type="entry name" value="P-loop containing nucleotide triphosphate hydrolases"/>
    <property type="match status" value="2"/>
</dbReference>
<keyword evidence="13" id="KW-0539">Nucleus</keyword>
<dbReference type="GO" id="GO:0003691">
    <property type="term" value="F:double-stranded telomeric DNA binding"/>
    <property type="evidence" value="ECO:0007669"/>
    <property type="project" value="TreeGrafter"/>
</dbReference>
<evidence type="ECO:0000256" key="2">
    <source>
        <dbReference type="ARBA" id="ARBA00004123"/>
    </source>
</evidence>
<gene>
    <name evidence="18" type="ORF">QBC41DRAFT_17382</name>
</gene>
<dbReference type="SUPFAM" id="SSF52540">
    <property type="entry name" value="P-loop containing nucleoside triphosphate hydrolases"/>
    <property type="match status" value="1"/>
</dbReference>
<dbReference type="GO" id="GO:0007004">
    <property type="term" value="P:telomere maintenance via telomerase"/>
    <property type="evidence" value="ECO:0007669"/>
    <property type="project" value="TreeGrafter"/>
</dbReference>
<evidence type="ECO:0000313" key="18">
    <source>
        <dbReference type="EMBL" id="KAK0664577.1"/>
    </source>
</evidence>
<dbReference type="InterPro" id="IPR027417">
    <property type="entry name" value="P-loop_NTPase"/>
</dbReference>
<comment type="similarity">
    <text evidence="4">Belongs to the SMC family. RAD50 subfamily.</text>
</comment>
<dbReference type="NCBIfam" id="TIGR00606">
    <property type="entry name" value="rad50"/>
    <property type="match status" value="1"/>
</dbReference>
<evidence type="ECO:0000256" key="6">
    <source>
        <dbReference type="ARBA" id="ARBA00022454"/>
    </source>
</evidence>
<comment type="cofactor">
    <cofactor evidence="1">
        <name>Zn(2+)</name>
        <dbReference type="ChEBI" id="CHEBI:29105"/>
    </cofactor>
</comment>
<keyword evidence="9" id="KW-0378">Hydrolase</keyword>
<proteinExistence type="inferred from homology"/>
<name>A0AA39Z644_9PEZI</name>
<keyword evidence="7" id="KW-0479">Metal-binding</keyword>